<sequence length="160" mass="17299">MLTARLNPSSHSSTLGYKSPIAARSEPQRCRSLLSGTTVSSSGHPRFFLIQKSVRLPRARRQSLPCWSSSAQPPSVALSHSRLGLVVVVEESNPFPHSPSAASSSTSPSAVRSSFAESRFCRRSSVAWSPSPSCFYPSAQTAQNEGIENQRNRKEAGIIN</sequence>
<keyword evidence="2" id="KW-1185">Reference proteome</keyword>
<dbReference type="AlphaFoldDB" id="A0A9C6TNY5"/>
<reference evidence="2" key="1">
    <citation type="journal article" date="2016" name="Nat. Genet.">
        <title>The genome sequences of Arachis duranensis and Arachis ipaensis, the diploid ancestors of cultivated peanut.</title>
        <authorList>
            <person name="Bertioli D.J."/>
            <person name="Cannon S.B."/>
            <person name="Froenicke L."/>
            <person name="Huang G."/>
            <person name="Farmer A.D."/>
            <person name="Cannon E.K."/>
            <person name="Liu X."/>
            <person name="Gao D."/>
            <person name="Clevenger J."/>
            <person name="Dash S."/>
            <person name="Ren L."/>
            <person name="Moretzsohn M.C."/>
            <person name="Shirasawa K."/>
            <person name="Huang W."/>
            <person name="Vidigal B."/>
            <person name="Abernathy B."/>
            <person name="Chu Y."/>
            <person name="Niederhuth C.E."/>
            <person name="Umale P."/>
            <person name="Araujo A.C."/>
            <person name="Kozik A."/>
            <person name="Kim K.D."/>
            <person name="Burow M.D."/>
            <person name="Varshney R.K."/>
            <person name="Wang X."/>
            <person name="Zhang X."/>
            <person name="Barkley N."/>
            <person name="Guimaraes P.M."/>
            <person name="Isobe S."/>
            <person name="Guo B."/>
            <person name="Liao B."/>
            <person name="Stalker H.T."/>
            <person name="Schmitz R.J."/>
            <person name="Scheffler B.E."/>
            <person name="Leal-Bertioli S.C."/>
            <person name="Xun X."/>
            <person name="Jackson S.A."/>
            <person name="Michelmore R."/>
            <person name="Ozias-Akins P."/>
        </authorList>
    </citation>
    <scope>NUCLEOTIDE SEQUENCE [LARGE SCALE GENOMIC DNA]</scope>
    <source>
        <strain evidence="2">cv. V14167</strain>
    </source>
</reference>
<gene>
    <name evidence="3" type="primary">LOC127744973</name>
</gene>
<feature type="region of interest" description="Disordered" evidence="1">
    <location>
        <begin position="1"/>
        <end position="21"/>
    </location>
</feature>
<feature type="compositionally biased region" description="Polar residues" evidence="1">
    <location>
        <begin position="127"/>
        <end position="147"/>
    </location>
</feature>
<feature type="compositionally biased region" description="Polar residues" evidence="1">
    <location>
        <begin position="1"/>
        <end position="16"/>
    </location>
</feature>
<feature type="compositionally biased region" description="Basic and acidic residues" evidence="1">
    <location>
        <begin position="148"/>
        <end position="160"/>
    </location>
</feature>
<reference evidence="3" key="2">
    <citation type="submission" date="2025-08" db="UniProtKB">
        <authorList>
            <consortium name="RefSeq"/>
        </authorList>
    </citation>
    <scope>IDENTIFICATION</scope>
    <source>
        <tissue evidence="3">Whole plant</tissue>
    </source>
</reference>
<evidence type="ECO:0000313" key="2">
    <source>
        <dbReference type="Proteomes" id="UP000515211"/>
    </source>
</evidence>
<accession>A0A9C6TNY5</accession>
<proteinExistence type="predicted"/>
<dbReference type="KEGG" id="adu:127744973"/>
<dbReference type="GeneID" id="127744973"/>
<feature type="region of interest" description="Disordered" evidence="1">
    <location>
        <begin position="127"/>
        <end position="160"/>
    </location>
</feature>
<name>A0A9C6TNY5_ARADU</name>
<protein>
    <submittedName>
        <fullName evidence="3">Uncharacterized protein LOC127744973</fullName>
    </submittedName>
</protein>
<evidence type="ECO:0000256" key="1">
    <source>
        <dbReference type="SAM" id="MobiDB-lite"/>
    </source>
</evidence>
<dbReference type="RefSeq" id="XP_052113847.1">
    <property type="nucleotide sequence ID" value="XM_052257887.1"/>
</dbReference>
<organism evidence="2 3">
    <name type="scientific">Arachis duranensis</name>
    <name type="common">Wild peanut</name>
    <dbReference type="NCBI Taxonomy" id="130453"/>
    <lineage>
        <taxon>Eukaryota</taxon>
        <taxon>Viridiplantae</taxon>
        <taxon>Streptophyta</taxon>
        <taxon>Embryophyta</taxon>
        <taxon>Tracheophyta</taxon>
        <taxon>Spermatophyta</taxon>
        <taxon>Magnoliopsida</taxon>
        <taxon>eudicotyledons</taxon>
        <taxon>Gunneridae</taxon>
        <taxon>Pentapetalae</taxon>
        <taxon>rosids</taxon>
        <taxon>fabids</taxon>
        <taxon>Fabales</taxon>
        <taxon>Fabaceae</taxon>
        <taxon>Papilionoideae</taxon>
        <taxon>50 kb inversion clade</taxon>
        <taxon>dalbergioids sensu lato</taxon>
        <taxon>Dalbergieae</taxon>
        <taxon>Pterocarpus clade</taxon>
        <taxon>Arachis</taxon>
    </lineage>
</organism>
<dbReference type="Proteomes" id="UP000515211">
    <property type="component" value="Chromosome 2"/>
</dbReference>
<evidence type="ECO:0000313" key="3">
    <source>
        <dbReference type="RefSeq" id="XP_052113847.1"/>
    </source>
</evidence>